<dbReference type="GO" id="GO:0043190">
    <property type="term" value="C:ATP-binding cassette (ABC) transporter complex"/>
    <property type="evidence" value="ECO:0007669"/>
    <property type="project" value="InterPro"/>
</dbReference>
<evidence type="ECO:0000256" key="8">
    <source>
        <dbReference type="ARBA" id="ARBA00023047"/>
    </source>
</evidence>
<dbReference type="GO" id="GO:0015774">
    <property type="term" value="P:polysaccharide transport"/>
    <property type="evidence" value="ECO:0007669"/>
    <property type="project" value="UniProtKB-KW"/>
</dbReference>
<sequence length="311" mass="35288">MIFVSCCHLGQPDYPICNALSGYNGYGRGLIDEMQTRVQCSMRTVSTFGDTLRRLAVDFGCLFRVIYALMMREIHTRYGRENIGFLWVLGEPILFCAGVAILWTAIRPSHEHGLPMTAIVVTGYVPLTMWRHCLAQAVKAFEANGSLLFHRQVTPVTIIIARSILEIFGTIMAGIVVSCGAMFLGFMKGPQYYGILYLGLFFQAIFCISISMIFASLSEMSDLVEKVMTVFSYLSLPFTGAFTMVSWLPPKYRWYMMLSPSVDNIEMIREGQFGLNAHAHYDIFYSCWINLLLLIIGFWLTLNVRKYILVQ</sequence>
<evidence type="ECO:0000313" key="13">
    <source>
        <dbReference type="Proteomes" id="UP000037566"/>
    </source>
</evidence>
<name>A0A0M0EG76_KOMEU</name>
<evidence type="ECO:0000256" key="7">
    <source>
        <dbReference type="ARBA" id="ARBA00022989"/>
    </source>
</evidence>
<feature type="transmembrane region" description="Helical" evidence="10">
    <location>
        <begin position="227"/>
        <end position="248"/>
    </location>
</feature>
<keyword evidence="5" id="KW-0762">Sugar transport</keyword>
<organism evidence="12 13">
    <name type="scientific">Komagataeibacter europaeus</name>
    <name type="common">Gluconacetobacter europaeus</name>
    <dbReference type="NCBI Taxonomy" id="33995"/>
    <lineage>
        <taxon>Bacteria</taxon>
        <taxon>Pseudomonadati</taxon>
        <taxon>Pseudomonadota</taxon>
        <taxon>Alphaproteobacteria</taxon>
        <taxon>Acetobacterales</taxon>
        <taxon>Acetobacteraceae</taxon>
        <taxon>Komagataeibacter</taxon>
    </lineage>
</organism>
<keyword evidence="13" id="KW-1185">Reference proteome</keyword>
<comment type="similarity">
    <text evidence="2">Belongs to the ABC-2 integral membrane protein family.</text>
</comment>
<dbReference type="GO" id="GO:0015920">
    <property type="term" value="P:lipopolysaccharide transport"/>
    <property type="evidence" value="ECO:0007669"/>
    <property type="project" value="TreeGrafter"/>
</dbReference>
<evidence type="ECO:0000256" key="3">
    <source>
        <dbReference type="ARBA" id="ARBA00022448"/>
    </source>
</evidence>
<evidence type="ECO:0000256" key="6">
    <source>
        <dbReference type="ARBA" id="ARBA00022692"/>
    </source>
</evidence>
<protein>
    <submittedName>
        <fullName evidence="12">Polysialic acid transport protein KpsM</fullName>
    </submittedName>
</protein>
<keyword evidence="3" id="KW-0813">Transport</keyword>
<dbReference type="Proteomes" id="UP000037566">
    <property type="component" value="Unassembled WGS sequence"/>
</dbReference>
<dbReference type="EMBL" id="LHUQ01000013">
    <property type="protein sequence ID" value="KON64248.1"/>
    <property type="molecule type" value="Genomic_DNA"/>
</dbReference>
<dbReference type="InterPro" id="IPR013525">
    <property type="entry name" value="ABC2_TM"/>
</dbReference>
<evidence type="ECO:0000256" key="1">
    <source>
        <dbReference type="ARBA" id="ARBA00004651"/>
    </source>
</evidence>
<evidence type="ECO:0000256" key="10">
    <source>
        <dbReference type="SAM" id="Phobius"/>
    </source>
</evidence>
<dbReference type="PATRIC" id="fig|33995.3.peg.2585"/>
<dbReference type="STRING" id="33995.KOEU_23180"/>
<reference evidence="12" key="1">
    <citation type="submission" date="2015-08" db="EMBL/GenBank/DDBJ databases">
        <title>Draft genome sequence of Komagataeibacter europaeus CECT 8546 a cellulose producer strain from vinegar produced by the traditional method.</title>
        <authorList>
            <person name="Poehlein A."/>
            <person name="Valera M.J."/>
            <person name="Haack F.S."/>
            <person name="Mas A."/>
            <person name="Daniel R."/>
            <person name="Streit W.R."/>
            <person name="Mateo E."/>
        </authorList>
    </citation>
    <scope>NUCLEOTIDE SEQUENCE [LARGE SCALE GENOMIC DNA]</scope>
    <source>
        <strain evidence="12">CECT 8546</strain>
    </source>
</reference>
<dbReference type="PANTHER" id="PTHR30413:SF10">
    <property type="entry name" value="CAPSULE POLYSACCHARIDE EXPORT INNER-MEMBRANE PROTEIN CTRC"/>
    <property type="match status" value="1"/>
</dbReference>
<feature type="transmembrane region" description="Helical" evidence="10">
    <location>
        <begin position="192"/>
        <end position="215"/>
    </location>
</feature>
<evidence type="ECO:0000256" key="5">
    <source>
        <dbReference type="ARBA" id="ARBA00022597"/>
    </source>
</evidence>
<dbReference type="GO" id="GO:0140359">
    <property type="term" value="F:ABC-type transporter activity"/>
    <property type="evidence" value="ECO:0007669"/>
    <property type="project" value="InterPro"/>
</dbReference>
<keyword evidence="6 10" id="KW-0812">Transmembrane</keyword>
<keyword evidence="4" id="KW-1003">Cell membrane</keyword>
<dbReference type="PANTHER" id="PTHR30413">
    <property type="entry name" value="INNER MEMBRANE TRANSPORT PERMEASE"/>
    <property type="match status" value="1"/>
</dbReference>
<feature type="transmembrane region" description="Helical" evidence="10">
    <location>
        <begin position="283"/>
        <end position="302"/>
    </location>
</feature>
<dbReference type="Pfam" id="PF01061">
    <property type="entry name" value="ABC2_membrane"/>
    <property type="match status" value="1"/>
</dbReference>
<evidence type="ECO:0000256" key="9">
    <source>
        <dbReference type="ARBA" id="ARBA00023136"/>
    </source>
</evidence>
<comment type="caution">
    <text evidence="12">The sequence shown here is derived from an EMBL/GenBank/DDBJ whole genome shotgun (WGS) entry which is preliminary data.</text>
</comment>
<dbReference type="AlphaFoldDB" id="A0A0M0EG76"/>
<keyword evidence="7 10" id="KW-1133">Transmembrane helix</keyword>
<keyword evidence="8" id="KW-0625">Polysaccharide transport</keyword>
<keyword evidence="9 10" id="KW-0472">Membrane</keyword>
<dbReference type="PRINTS" id="PR00164">
    <property type="entry name" value="ABC2TRNSPORT"/>
</dbReference>
<evidence type="ECO:0000256" key="4">
    <source>
        <dbReference type="ARBA" id="ARBA00022475"/>
    </source>
</evidence>
<feature type="transmembrane region" description="Helical" evidence="10">
    <location>
        <begin position="83"/>
        <end position="106"/>
    </location>
</feature>
<comment type="subcellular location">
    <subcellularLocation>
        <location evidence="1">Cell membrane</location>
        <topology evidence="1">Multi-pass membrane protein</topology>
    </subcellularLocation>
</comment>
<evidence type="ECO:0000256" key="2">
    <source>
        <dbReference type="ARBA" id="ARBA00007783"/>
    </source>
</evidence>
<gene>
    <name evidence="12" type="primary">kpsM2</name>
    <name evidence="12" type="ORF">KOEU_23180</name>
</gene>
<feature type="transmembrane region" description="Helical" evidence="10">
    <location>
        <begin position="167"/>
        <end position="186"/>
    </location>
</feature>
<evidence type="ECO:0000259" key="11">
    <source>
        <dbReference type="Pfam" id="PF01061"/>
    </source>
</evidence>
<dbReference type="InterPro" id="IPR000412">
    <property type="entry name" value="ABC_2_transport"/>
</dbReference>
<feature type="domain" description="ABC-2 type transporter transmembrane" evidence="11">
    <location>
        <begin position="66"/>
        <end position="273"/>
    </location>
</feature>
<accession>A0A0M0EG76</accession>
<proteinExistence type="inferred from homology"/>
<evidence type="ECO:0000313" key="12">
    <source>
        <dbReference type="EMBL" id="KON64248.1"/>
    </source>
</evidence>